<feature type="domain" description="NodB homology" evidence="1">
    <location>
        <begin position="16"/>
        <end position="276"/>
    </location>
</feature>
<dbReference type="InterPro" id="IPR022560">
    <property type="entry name" value="DUF3473"/>
</dbReference>
<dbReference type="Pfam" id="PF11959">
    <property type="entry name" value="DUF3473"/>
    <property type="match status" value="1"/>
</dbReference>
<evidence type="ECO:0000313" key="3">
    <source>
        <dbReference type="Proteomes" id="UP000057609"/>
    </source>
</evidence>
<dbReference type="CDD" id="cd10941">
    <property type="entry name" value="CE4_PuuE_HpPgdA_like_2"/>
    <property type="match status" value="1"/>
</dbReference>
<dbReference type="PROSITE" id="PS51677">
    <property type="entry name" value="NODB"/>
    <property type="match status" value="1"/>
</dbReference>
<dbReference type="HOGENOM" id="CLU_066872_0_0_7"/>
<dbReference type="InterPro" id="IPR011330">
    <property type="entry name" value="Glyco_hydro/deAcase_b/a-brl"/>
</dbReference>
<sequence>MTVPNALTIDVEEWFHVCGLSGAPAPPPAEERVGAAVERILGLLTDGGVKATFFVLGCVAEQHPALVPAIAAAGHEIASHGWSHRLVTDLSPAEFRDEIRRTGDLLERQAGRRPTGFRAPQWSLCRKRTPWAFPILRQEGYRYDASLSPLPFVGDRQGPRGPHAIDTPAGRLVEIPPLVTPTPFGNLPTGGGWGFRFFPERIITATIRRLNRRGMPAVLFLHPREVDPEGPRLPLPPLRSFVAYGPRCSAEGRLRTLVRQFEFTTLAHVVDVWDTA</sequence>
<dbReference type="SUPFAM" id="SSF88713">
    <property type="entry name" value="Glycoside hydrolase/deacetylase"/>
    <property type="match status" value="1"/>
</dbReference>
<accession>A0A0B5BKH1</accession>
<keyword evidence="3" id="KW-1185">Reference proteome</keyword>
<dbReference type="PANTHER" id="PTHR47561:SF1">
    <property type="entry name" value="POLYSACCHARIDE DEACETYLASE FAMILY PROTEIN (AFU_ORTHOLOGUE AFUA_6G05030)"/>
    <property type="match status" value="1"/>
</dbReference>
<dbReference type="Proteomes" id="UP000057609">
    <property type="component" value="Chromosome"/>
</dbReference>
<gene>
    <name evidence="2" type="ORF">GPICK_15380</name>
</gene>
<name>A0A0B5BKH1_9BACT</name>
<dbReference type="EMBL" id="CP009788">
    <property type="protein sequence ID" value="AJE04561.1"/>
    <property type="molecule type" value="Genomic_DNA"/>
</dbReference>
<dbReference type="GO" id="GO:0016810">
    <property type="term" value="F:hydrolase activity, acting on carbon-nitrogen (but not peptide) bonds"/>
    <property type="evidence" value="ECO:0007669"/>
    <property type="project" value="InterPro"/>
</dbReference>
<dbReference type="AlphaFoldDB" id="A0A0B5BKH1"/>
<dbReference type="KEGG" id="gpi:GPICK_15380"/>
<protein>
    <submittedName>
        <fullName evidence="2">Polysaccharide deacetylase</fullName>
    </submittedName>
</protein>
<proteinExistence type="predicted"/>
<dbReference type="STRING" id="345632.GPICK_15380"/>
<dbReference type="RefSeq" id="WP_039744692.1">
    <property type="nucleotide sequence ID" value="NZ_CP009788.1"/>
</dbReference>
<dbReference type="Pfam" id="PF01522">
    <property type="entry name" value="Polysacc_deac_1"/>
    <property type="match status" value="1"/>
</dbReference>
<evidence type="ECO:0000313" key="2">
    <source>
        <dbReference type="EMBL" id="AJE04561.1"/>
    </source>
</evidence>
<evidence type="ECO:0000259" key="1">
    <source>
        <dbReference type="PROSITE" id="PS51677"/>
    </source>
</evidence>
<dbReference type="GO" id="GO:0005975">
    <property type="term" value="P:carbohydrate metabolic process"/>
    <property type="evidence" value="ECO:0007669"/>
    <property type="project" value="InterPro"/>
</dbReference>
<dbReference type="InterPro" id="IPR045235">
    <property type="entry name" value="PuuE_HpPgdA-like"/>
</dbReference>
<dbReference type="Gene3D" id="3.20.20.370">
    <property type="entry name" value="Glycoside hydrolase/deacetylase"/>
    <property type="match status" value="1"/>
</dbReference>
<dbReference type="OrthoDB" id="5352625at2"/>
<dbReference type="InterPro" id="IPR002509">
    <property type="entry name" value="NODB_dom"/>
</dbReference>
<reference evidence="2 3" key="1">
    <citation type="journal article" date="2015" name="Genome Announc.">
        <title>Complete Genome of Geobacter pickeringii G13T, a Metal-Reducing Isolate from Sedimentary Kaolin Deposits.</title>
        <authorList>
            <person name="Badalamenti J.P."/>
            <person name="Bond D.R."/>
        </authorList>
    </citation>
    <scope>NUCLEOTIDE SEQUENCE [LARGE SCALE GENOMIC DNA]</scope>
    <source>
        <strain evidence="2 3">G13</strain>
    </source>
</reference>
<dbReference type="PANTHER" id="PTHR47561">
    <property type="entry name" value="POLYSACCHARIDE DEACETYLASE FAMILY PROTEIN (AFU_ORTHOLOGUE AFUA_6G05030)"/>
    <property type="match status" value="1"/>
</dbReference>
<organism evidence="2 3">
    <name type="scientific">Geobacter pickeringii</name>
    <dbReference type="NCBI Taxonomy" id="345632"/>
    <lineage>
        <taxon>Bacteria</taxon>
        <taxon>Pseudomonadati</taxon>
        <taxon>Thermodesulfobacteriota</taxon>
        <taxon>Desulfuromonadia</taxon>
        <taxon>Geobacterales</taxon>
        <taxon>Geobacteraceae</taxon>
        <taxon>Geobacter</taxon>
    </lineage>
</organism>